<evidence type="ECO:0000256" key="1">
    <source>
        <dbReference type="SAM" id="MobiDB-lite"/>
    </source>
</evidence>
<dbReference type="RefSeq" id="WP_209693309.1">
    <property type="nucleotide sequence ID" value="NZ_BAAAVU010000011.1"/>
</dbReference>
<reference evidence="3 4" key="1">
    <citation type="submission" date="2021-03" db="EMBL/GenBank/DDBJ databases">
        <title>Sequencing the genomes of 1000 actinobacteria strains.</title>
        <authorList>
            <person name="Klenk H.-P."/>
        </authorList>
    </citation>
    <scope>NUCLEOTIDE SEQUENCE [LARGE SCALE GENOMIC DNA]</scope>
    <source>
        <strain evidence="3 4">DSM 18824</strain>
    </source>
</reference>
<sequence length="150" mass="15973">MTEQSTGQSTGQSAATPTPDLNARYGRAGRSRRPLVIGVLGVLVLAGLVWLVWVAWIQSNPPVRSELQGFKTVSPTSATATMTVDRNKSVEATCRLQAKAADFSIVGEVTVTVRADSARHQTLPVTLTTQRSATSVVLIGCTTADQPRPR</sequence>
<accession>A0ABS4UF18</accession>
<proteinExistence type="predicted"/>
<dbReference type="Pfam" id="PF14155">
    <property type="entry name" value="DUF4307"/>
    <property type="match status" value="1"/>
</dbReference>
<gene>
    <name evidence="3" type="ORF">JOF29_001308</name>
</gene>
<feature type="transmembrane region" description="Helical" evidence="2">
    <location>
        <begin position="34"/>
        <end position="56"/>
    </location>
</feature>
<evidence type="ECO:0000313" key="4">
    <source>
        <dbReference type="Proteomes" id="UP000755585"/>
    </source>
</evidence>
<keyword evidence="4" id="KW-1185">Reference proteome</keyword>
<evidence type="ECO:0000313" key="3">
    <source>
        <dbReference type="EMBL" id="MBP2350225.1"/>
    </source>
</evidence>
<dbReference type="Proteomes" id="UP000755585">
    <property type="component" value="Unassembled WGS sequence"/>
</dbReference>
<protein>
    <recommendedName>
        <fullName evidence="5">DUF4307 domain-containing protein</fullName>
    </recommendedName>
</protein>
<organism evidence="3 4">
    <name type="scientific">Kribbella aluminosa</name>
    <dbReference type="NCBI Taxonomy" id="416017"/>
    <lineage>
        <taxon>Bacteria</taxon>
        <taxon>Bacillati</taxon>
        <taxon>Actinomycetota</taxon>
        <taxon>Actinomycetes</taxon>
        <taxon>Propionibacteriales</taxon>
        <taxon>Kribbellaceae</taxon>
        <taxon>Kribbella</taxon>
    </lineage>
</organism>
<name>A0ABS4UF18_9ACTN</name>
<feature type="compositionally biased region" description="Polar residues" evidence="1">
    <location>
        <begin position="1"/>
        <end position="16"/>
    </location>
</feature>
<keyword evidence="2" id="KW-1133">Transmembrane helix</keyword>
<dbReference type="InterPro" id="IPR025443">
    <property type="entry name" value="DUF4307"/>
</dbReference>
<comment type="caution">
    <text evidence="3">The sequence shown here is derived from an EMBL/GenBank/DDBJ whole genome shotgun (WGS) entry which is preliminary data.</text>
</comment>
<evidence type="ECO:0000256" key="2">
    <source>
        <dbReference type="SAM" id="Phobius"/>
    </source>
</evidence>
<evidence type="ECO:0008006" key="5">
    <source>
        <dbReference type="Google" id="ProtNLM"/>
    </source>
</evidence>
<keyword evidence="2" id="KW-0472">Membrane</keyword>
<keyword evidence="2" id="KW-0812">Transmembrane</keyword>
<dbReference type="EMBL" id="JAGINT010000001">
    <property type="protein sequence ID" value="MBP2350225.1"/>
    <property type="molecule type" value="Genomic_DNA"/>
</dbReference>
<feature type="region of interest" description="Disordered" evidence="1">
    <location>
        <begin position="1"/>
        <end position="26"/>
    </location>
</feature>